<accession>A0A1A6BJR4</accession>
<dbReference type="EMBL" id="MAEM01000162">
    <property type="protein sequence ID" value="OBS02597.1"/>
    <property type="molecule type" value="Genomic_DNA"/>
</dbReference>
<name>A0A1A6BJR4_MYCGO</name>
<evidence type="ECO:0000313" key="1">
    <source>
        <dbReference type="EMBL" id="OBS02597.1"/>
    </source>
</evidence>
<organism evidence="1 2">
    <name type="scientific">Mycobacterium gordonae</name>
    <dbReference type="NCBI Taxonomy" id="1778"/>
    <lineage>
        <taxon>Bacteria</taxon>
        <taxon>Bacillati</taxon>
        <taxon>Actinomycetota</taxon>
        <taxon>Actinomycetes</taxon>
        <taxon>Mycobacteriales</taxon>
        <taxon>Mycobacteriaceae</taxon>
        <taxon>Mycobacterium</taxon>
    </lineage>
</organism>
<dbReference type="AlphaFoldDB" id="A0A1A6BJR4"/>
<protein>
    <recommendedName>
        <fullName evidence="3">N-acetyltransferase domain-containing protein</fullName>
    </recommendedName>
</protein>
<reference evidence="1 2" key="1">
    <citation type="submission" date="2016-06" db="EMBL/GenBank/DDBJ databases">
        <authorList>
            <person name="Kjaerup R.B."/>
            <person name="Dalgaard T.S."/>
            <person name="Juul-Madsen H.R."/>
        </authorList>
    </citation>
    <scope>NUCLEOTIDE SEQUENCE [LARGE SCALE GENOMIC DNA]</scope>
    <source>
        <strain evidence="1 2">1245752.6</strain>
    </source>
</reference>
<dbReference type="Proteomes" id="UP000093757">
    <property type="component" value="Unassembled WGS sequence"/>
</dbReference>
<dbReference type="Gene3D" id="3.40.630.30">
    <property type="match status" value="1"/>
</dbReference>
<gene>
    <name evidence="1" type="ORF">A9W98_14080</name>
</gene>
<evidence type="ECO:0008006" key="3">
    <source>
        <dbReference type="Google" id="ProtNLM"/>
    </source>
</evidence>
<comment type="caution">
    <text evidence="1">The sequence shown here is derived from an EMBL/GenBank/DDBJ whole genome shotgun (WGS) entry which is preliminary data.</text>
</comment>
<proteinExistence type="predicted"/>
<sequence length="62" mass="7143">MDPAHQERAIGRRLFEELMHFVEGRPCTERSAPTTRKLITLYRKGTEQIGLRPGYYNAATHA</sequence>
<evidence type="ECO:0000313" key="2">
    <source>
        <dbReference type="Proteomes" id="UP000093757"/>
    </source>
</evidence>